<reference evidence="1" key="1">
    <citation type="journal article" date="2015" name="Nature">
        <title>Complex archaea that bridge the gap between prokaryotes and eukaryotes.</title>
        <authorList>
            <person name="Spang A."/>
            <person name="Saw J.H."/>
            <person name="Jorgensen S.L."/>
            <person name="Zaremba-Niedzwiedzka K."/>
            <person name="Martijn J."/>
            <person name="Lind A.E."/>
            <person name="van Eijk R."/>
            <person name="Schleper C."/>
            <person name="Guy L."/>
            <person name="Ettema T.J."/>
        </authorList>
    </citation>
    <scope>NUCLEOTIDE SEQUENCE</scope>
</reference>
<name>A0A0F9TR77_9ZZZZ</name>
<evidence type="ECO:0008006" key="2">
    <source>
        <dbReference type="Google" id="ProtNLM"/>
    </source>
</evidence>
<dbReference type="EMBL" id="LAZR01001055">
    <property type="protein sequence ID" value="KKN51621.1"/>
    <property type="molecule type" value="Genomic_DNA"/>
</dbReference>
<evidence type="ECO:0000313" key="1">
    <source>
        <dbReference type="EMBL" id="KKN51621.1"/>
    </source>
</evidence>
<proteinExistence type="predicted"/>
<comment type="caution">
    <text evidence="1">The sequence shown here is derived from an EMBL/GenBank/DDBJ whole genome shotgun (WGS) entry which is preliminary data.</text>
</comment>
<sequence>MAKYKDALKFFHAYIHEMIDVGGPNLPKSISASLGAKLGKILKNHEVTGVKNSLKMISDGLKAKTKIKSLDDEEFEVLLSYKSNFCPLGGEFNPDRSKIIQTTICVPYITAILNTLHSDLKFTAKILDCILNSNEKICRYKLTTEEKKT</sequence>
<gene>
    <name evidence="1" type="ORF">LCGC14_0620750</name>
</gene>
<organism evidence="1">
    <name type="scientific">marine sediment metagenome</name>
    <dbReference type="NCBI Taxonomy" id="412755"/>
    <lineage>
        <taxon>unclassified sequences</taxon>
        <taxon>metagenomes</taxon>
        <taxon>ecological metagenomes</taxon>
    </lineage>
</organism>
<accession>A0A0F9TR77</accession>
<dbReference type="AlphaFoldDB" id="A0A0F9TR77"/>
<protein>
    <recommendedName>
        <fullName evidence="2">4-vinyl reductase 4VR domain-containing protein</fullName>
    </recommendedName>
</protein>